<protein>
    <recommendedName>
        <fullName evidence="5">Transposase IS4-like domain-containing protein</fullName>
    </recommendedName>
</protein>
<dbReference type="AlphaFoldDB" id="A0A133UBK6"/>
<dbReference type="InterPro" id="IPR008490">
    <property type="entry name" value="Transposase_InsH_N"/>
</dbReference>
<dbReference type="PANTHER" id="PTHR35604">
    <property type="entry name" value="TRANSPOSASE INSH FOR INSERTION SEQUENCE ELEMENT IS5A-RELATED"/>
    <property type="match status" value="1"/>
</dbReference>
<evidence type="ECO:0000259" key="2">
    <source>
        <dbReference type="Pfam" id="PF05598"/>
    </source>
</evidence>
<organism evidence="3 4">
    <name type="scientific">candidate division MSBL1 archaeon SCGC-AAA259A05</name>
    <dbReference type="NCBI Taxonomy" id="1698259"/>
    <lineage>
        <taxon>Archaea</taxon>
        <taxon>Methanobacteriati</taxon>
        <taxon>Methanobacteriota</taxon>
        <taxon>candidate division MSBL1</taxon>
    </lineage>
</organism>
<evidence type="ECO:0000313" key="3">
    <source>
        <dbReference type="EMBL" id="KXA91561.1"/>
    </source>
</evidence>
<dbReference type="GO" id="GO:0003677">
    <property type="term" value="F:DNA binding"/>
    <property type="evidence" value="ECO:0007669"/>
    <property type="project" value="InterPro"/>
</dbReference>
<reference evidence="3 4" key="1">
    <citation type="journal article" date="2016" name="Sci. Rep.">
        <title>Metabolic traits of an uncultured archaeal lineage -MSBL1- from brine pools of the Red Sea.</title>
        <authorList>
            <person name="Mwirichia R."/>
            <person name="Alam I."/>
            <person name="Rashid M."/>
            <person name="Vinu M."/>
            <person name="Ba-Alawi W."/>
            <person name="Anthony Kamau A."/>
            <person name="Kamanda Ngugi D."/>
            <person name="Goker M."/>
            <person name="Klenk H.P."/>
            <person name="Bajic V."/>
            <person name="Stingl U."/>
        </authorList>
    </citation>
    <scope>NUCLEOTIDE SEQUENCE [LARGE SCALE GENOMIC DNA]</scope>
    <source>
        <strain evidence="3">SCGC-AAA259A05</strain>
    </source>
</reference>
<dbReference type="InterPro" id="IPR002559">
    <property type="entry name" value="Transposase_11"/>
</dbReference>
<dbReference type="GO" id="GO:0006313">
    <property type="term" value="P:DNA transposition"/>
    <property type="evidence" value="ECO:0007669"/>
    <property type="project" value="InterPro"/>
</dbReference>
<dbReference type="PANTHER" id="PTHR35604:SF2">
    <property type="entry name" value="TRANSPOSASE INSH FOR INSERTION SEQUENCE ELEMENT IS5A-RELATED"/>
    <property type="match status" value="1"/>
</dbReference>
<feature type="domain" description="Transposase InsH N-terminal" evidence="2">
    <location>
        <begin position="18"/>
        <end position="82"/>
    </location>
</feature>
<name>A0A133UBK6_9EURY</name>
<dbReference type="Pfam" id="PF05598">
    <property type="entry name" value="DUF772"/>
    <property type="match status" value="1"/>
</dbReference>
<keyword evidence="4" id="KW-1185">Reference proteome</keyword>
<evidence type="ECO:0000259" key="1">
    <source>
        <dbReference type="Pfam" id="PF01609"/>
    </source>
</evidence>
<gene>
    <name evidence="3" type="ORF">AKJ57_00655</name>
</gene>
<comment type="caution">
    <text evidence="3">The sequence shown here is derived from an EMBL/GenBank/DDBJ whole genome shotgun (WGS) entry which is preliminary data.</text>
</comment>
<dbReference type="GO" id="GO:0004803">
    <property type="term" value="F:transposase activity"/>
    <property type="evidence" value="ECO:0007669"/>
    <property type="project" value="InterPro"/>
</dbReference>
<dbReference type="Proteomes" id="UP000070163">
    <property type="component" value="Unassembled WGS sequence"/>
</dbReference>
<evidence type="ECO:0008006" key="5">
    <source>
        <dbReference type="Google" id="ProtNLM"/>
    </source>
</evidence>
<dbReference type="Pfam" id="PF01609">
    <property type="entry name" value="DDE_Tnp_1"/>
    <property type="match status" value="1"/>
</dbReference>
<proteinExistence type="predicted"/>
<accession>A0A133UBK6</accession>
<dbReference type="EMBL" id="LHXJ01000005">
    <property type="protein sequence ID" value="KXA91561.1"/>
    <property type="molecule type" value="Genomic_DNA"/>
</dbReference>
<feature type="domain" description="Transposase IS4-like" evidence="1">
    <location>
        <begin position="105"/>
        <end position="191"/>
    </location>
</feature>
<sequence>MLEATELTRVVVDKSVVPERRGRGRRGYGRRPAVRLLVYAQLKGIHRDARLVKHLRKNPEVAESLGLNGIPDRTTIGRWRKRLSRVFKKAFQKLSEYVQMLVPTEDLIVDSTPLEDYRDPDSRWGKYSREWFKGFKGHFSVNQLGLPLKTKVTTGNRHDSPFLPELISGLGPNRVLADAGYDSRSNRKACR</sequence>
<evidence type="ECO:0000313" key="4">
    <source>
        <dbReference type="Proteomes" id="UP000070163"/>
    </source>
</evidence>